<dbReference type="SUPFAM" id="SSF51735">
    <property type="entry name" value="NAD(P)-binding Rossmann-fold domains"/>
    <property type="match status" value="2"/>
</dbReference>
<evidence type="ECO:0000256" key="5">
    <source>
        <dbReference type="ARBA" id="ARBA00023002"/>
    </source>
</evidence>
<dbReference type="SUPFAM" id="SSF52151">
    <property type="entry name" value="FabD/lysophospholipase-like"/>
    <property type="match status" value="1"/>
</dbReference>
<dbReference type="CDD" id="cd05195">
    <property type="entry name" value="enoyl_red"/>
    <property type="match status" value="1"/>
</dbReference>
<dbReference type="SMART" id="SM00823">
    <property type="entry name" value="PKS_PP"/>
    <property type="match status" value="1"/>
</dbReference>
<evidence type="ECO:0000313" key="14">
    <source>
        <dbReference type="Proteomes" id="UP000722485"/>
    </source>
</evidence>
<dbReference type="Pfam" id="PF23114">
    <property type="entry name" value="NAD-bd_HRPKS_sdrA"/>
    <property type="match status" value="1"/>
</dbReference>
<keyword evidence="5" id="KW-0560">Oxidoreductase</keyword>
<dbReference type="InterPro" id="IPR049900">
    <property type="entry name" value="PKS_mFAS_DH"/>
</dbReference>
<dbReference type="Pfam" id="PF08242">
    <property type="entry name" value="Methyltransf_12"/>
    <property type="match status" value="1"/>
</dbReference>
<feature type="active site" description="Proton donor; for dehydratase activity" evidence="8">
    <location>
        <position position="1138"/>
    </location>
</feature>
<evidence type="ECO:0000256" key="3">
    <source>
        <dbReference type="ARBA" id="ARBA00022679"/>
    </source>
</evidence>
<evidence type="ECO:0008006" key="15">
    <source>
        <dbReference type="Google" id="ProtNLM"/>
    </source>
</evidence>
<dbReference type="PROSITE" id="PS50075">
    <property type="entry name" value="CARRIER"/>
    <property type="match status" value="1"/>
</dbReference>
<dbReference type="GO" id="GO:0031177">
    <property type="term" value="F:phosphopantetheine binding"/>
    <property type="evidence" value="ECO:0007669"/>
    <property type="project" value="InterPro"/>
</dbReference>
<dbReference type="InterPro" id="IPR036736">
    <property type="entry name" value="ACP-like_sf"/>
</dbReference>
<dbReference type="Pfam" id="PF00698">
    <property type="entry name" value="Acyl_transf_1"/>
    <property type="match status" value="1"/>
</dbReference>
<dbReference type="Pfam" id="PF16197">
    <property type="entry name" value="KAsynt_C_assoc"/>
    <property type="match status" value="1"/>
</dbReference>
<dbReference type="SMART" id="SM00826">
    <property type="entry name" value="PKS_DH"/>
    <property type="match status" value="1"/>
</dbReference>
<dbReference type="SUPFAM" id="SSF53335">
    <property type="entry name" value="S-adenosyl-L-methionine-dependent methyltransferases"/>
    <property type="match status" value="1"/>
</dbReference>
<evidence type="ECO:0000256" key="9">
    <source>
        <dbReference type="SAM" id="MobiDB-lite"/>
    </source>
</evidence>
<dbReference type="InterPro" id="IPR016036">
    <property type="entry name" value="Malonyl_transacylase_ACP-bd"/>
</dbReference>
<evidence type="ECO:0000259" key="12">
    <source>
        <dbReference type="PROSITE" id="PS52019"/>
    </source>
</evidence>
<dbReference type="PROSITE" id="PS52004">
    <property type="entry name" value="KS3_2"/>
    <property type="match status" value="1"/>
</dbReference>
<dbReference type="InterPro" id="IPR013968">
    <property type="entry name" value="PKS_KR"/>
</dbReference>
<evidence type="ECO:0000256" key="4">
    <source>
        <dbReference type="ARBA" id="ARBA00022857"/>
    </source>
</evidence>
<dbReference type="InterPro" id="IPR013217">
    <property type="entry name" value="Methyltransf_12"/>
</dbReference>
<feature type="region of interest" description="C-terminal hotdog fold" evidence="8">
    <location>
        <begin position="1077"/>
        <end position="1222"/>
    </location>
</feature>
<dbReference type="Pfam" id="PF00550">
    <property type="entry name" value="PP-binding"/>
    <property type="match status" value="1"/>
</dbReference>
<dbReference type="Pfam" id="PF00109">
    <property type="entry name" value="ketoacyl-synt"/>
    <property type="match status" value="1"/>
</dbReference>
<keyword evidence="2" id="KW-0597">Phosphoprotein</keyword>
<dbReference type="InterPro" id="IPR049552">
    <property type="entry name" value="PKS_DH_N"/>
</dbReference>
<keyword evidence="7" id="KW-0012">Acyltransferase</keyword>
<keyword evidence="14" id="KW-1185">Reference proteome</keyword>
<proteinExistence type="predicted"/>
<evidence type="ECO:0000256" key="7">
    <source>
        <dbReference type="ARBA" id="ARBA00023315"/>
    </source>
</evidence>
<dbReference type="GO" id="GO:1901336">
    <property type="term" value="P:lactone biosynthetic process"/>
    <property type="evidence" value="ECO:0007669"/>
    <property type="project" value="UniProtKB-ARBA"/>
</dbReference>
<dbReference type="Pfam" id="PF08240">
    <property type="entry name" value="ADH_N"/>
    <property type="match status" value="1"/>
</dbReference>
<dbReference type="Gene3D" id="3.90.180.10">
    <property type="entry name" value="Medium-chain alcohol dehydrogenases, catalytic domain"/>
    <property type="match status" value="1"/>
</dbReference>
<evidence type="ECO:0000256" key="6">
    <source>
        <dbReference type="ARBA" id="ARBA00023268"/>
    </source>
</evidence>
<dbReference type="Pfam" id="PF08659">
    <property type="entry name" value="KR"/>
    <property type="match status" value="1"/>
</dbReference>
<keyword evidence="3" id="KW-0808">Transferase</keyword>
<dbReference type="InterPro" id="IPR029063">
    <property type="entry name" value="SAM-dependent_MTases_sf"/>
</dbReference>
<dbReference type="Gene3D" id="1.10.1200.10">
    <property type="entry name" value="ACP-like"/>
    <property type="match status" value="1"/>
</dbReference>
<comment type="caution">
    <text evidence="13">The sequence shown here is derived from an EMBL/GenBank/DDBJ whole genome shotgun (WGS) entry which is preliminary data.</text>
</comment>
<dbReference type="Pfam" id="PF21089">
    <property type="entry name" value="PKS_DH_N"/>
    <property type="match status" value="1"/>
</dbReference>
<gene>
    <name evidence="13" type="ORF">G7Z17_g1229</name>
</gene>
<dbReference type="Gene3D" id="3.40.50.150">
    <property type="entry name" value="Vaccinia Virus protein VP39"/>
    <property type="match status" value="1"/>
</dbReference>
<sequence>MLTDSQMGATPDARGASIATDPLSASVEPIAVCGMSLRLPGGISTPSQFWDLLVNKRDARSLIPESRFNADAYYSKSGKTGYLSTKHGYFLDESVDISALDATFFSMVKTEVERADPQQRLLLELTRECLESAGEANYRGASIGTYVGSFGEDWVENFAKDPEITGQYKITGYGDFVLSNRISYEYDLKGPSMTIRTGCSAALIGLHEACLAIRNGECNSALIGGCNLIMGPGLFINMCDQRVLSPNGSSRTFDAGADGYARGEAVNMIYVKKLSDAIRDGNPIRAVIRSTCINADGKTSGLSVPNPESHEAMIRRAYHVAGIEDFGATGFVECHGTGTQTGDPLEARAVANVFGGEGVYIGSVKPNVGHSEGAAGLTSLIKSILALEHQTIPPNIKFDNPNPKIPFEKAKLRVPVDATEWPQDRAERVSVNSFGIGGSNAHVILDSAKAFLGEQTASREAEGQQPLDPVQLLVFSANTVDSLEQQVIGHQNYLNENPSSRSDLSYTLAVRRQHHPHRAFSVVGDGIASNTSAFEKVPVSPPRVVMVFTGQGAQWARMGAELLASNPVFGASIRQMDKVLQTLPEPPTWTIIDELLKSSESSNLHKASISQPLCTAVQVGLVDALKDIGIDIYGVVGHSSGEMAAAYASKNLTSNEAIIAAYYRGVVSGEVTDVGAMAAIGMGRDDTSQFLIPGVTIACENSPSSVTISGDKDAVERVVEAIKEAKPDLLARLLKVDKAYHSHHMKQVGERYQSLASTYVRGNSETPESAPIFFSSVTGKQMSPSDLTDASYWRSNLECPVLFNTAVANFVSHHQSQKPQTGLIFLEVGPHAALAGPLRQILKQESLSYPYASCLSRGVNAAQSFLAAVGTLWQHHVPIDFNTLTNRHDKAKVLPDLPTYHWNHDQNHGMVETRLTNEWRFKKFSRHELLGSRVASSTDTEPLWRGILMLDHVPWIRDHNIKGDVIFPCAGYVAMVGEAARQMYLTSPSDGQYQGFAIRNLVVDTAMVLPKSKGTEIVTSLKRARLTDSLDSHWWEFVVSSHNGTSWSKHCAGQVCARSSDAPGFQSRQPMDNTSLSRKVDSAKIYQSFRNVGGNYGPYFQGLKDVCCSTTKHIAAGTAADSINDDETNYAVHPTKIDFFLQLFLIAKVKGVGHAVKKMMVPTFVGHLEARETQDDIRMTVETNSNSRSGSRGDGEGLNKNGEMVISMKNVKFSSLEGDNTADKADPHAGARVYWQADADFVKMDTLAKQIGDHEKHLQLSHELNLLCIQDSLVQLQDVEPSKPHLVQFLNWMKKQDLPQTTRTISSLVEELKPTVVSPLAVGVLKIHENIVGIFNGDVSPIELLMADDTLTSIYNIDFSDRKAIFQTLSHSKPNMRVLEVGAGTGGTTFKVLQGLVSPTNQPAYSSYTYTDISAGFFDAAKERFKDHQSMQFQTLDISKDPLQQGFEAESYDLIIAANVLHATPRLVDTLSRVRKLLHPEGRLYMEELCTDSKAMNFIMGVLPGWWLGEDDGRPDEPYVSPERWDEDLREAGFDGLEDCNLDGSPGSRFGASLTARPARDVPTSATATVLYDEASRDLAETVASLLQGQGIVASLHDLAKPLPSTTNDIVSVIDLHSPFFENIDADKYRTFQDLMNHLSELQRGIMWLTRASQVKCADPRWAQIIGASRSIRNELKVDIATCELEDMGSATLECAIKVFQKFQKRTSGGTLQPDFEWAITDGQVVVPRVYPVVLNEELIQSEQDGSSYLHDLRVGTLGNLSSLSWVARAAKPLVDDEVEVEAKAVGLNFRDVLCAMGIVDMPASKLGLETLGIEAGGVVKRVGPDVKDLKEGDRVFLITGGCFSTGLVVPAQLCVKIPDSLSFEDAATMPCVFATVIYALLEVARLEKGQSVLIHSACGGVGLAAIQICNMVGAEIYCTVGNENKIQYLENSCGISRDHIFNSRDASFLTGIMEATNGNGVDVVLNSLSGELLHTSWECVASFGRMIEIGKRDLMGNGKLDLNPFLLNRSYHGVDLTQITEVRPQEGQRLLKKVVQFYEDRLIKPLTPLKSFTADKVEDAFRYMQKGQHMGKIVVSMEEDETLSIAQPRTKPIFKSDASYILVGGLGGLGRIVSSWMVEHGARNLVYLSRNAGANTVDESYLEELRSQGCTATTIQGSVTSLADVEKAVAAAPSPVKGILNMSMVLRDQGFSAMSAEDWSAVVDPKVQGTWNLHNACKALDADLDFFVLFSSISGLIGQKGQANYASANTFLDAFVQYRRNLGLNASVVDIGMMIDHGYVADKDVLRERMAVQGYYGIMVNQLLDAITATISKPREDAPSDKPTVFSEPSQIAIGMRSLTPLSDPSNQTVWKRDRRLAIYHNSQDASAGSSNSKADSSNALAIFIASAMGDPAILFVKDSGLFVARQIAMHILTLLLRPVDDESEVDVSRSLQDIGLDSLVAIELRAWWRTTFGFDISMLEMLGMGSVLALGERAIEGLKERFSFDEEANGSKTA</sequence>
<evidence type="ECO:0000256" key="1">
    <source>
        <dbReference type="ARBA" id="ARBA00022450"/>
    </source>
</evidence>
<dbReference type="InterPro" id="IPR032821">
    <property type="entry name" value="PKS_assoc"/>
</dbReference>
<reference evidence="13" key="1">
    <citation type="submission" date="2020-03" db="EMBL/GenBank/DDBJ databases">
        <title>Draft Genome Sequence of Cylindrodendrum hubeiense.</title>
        <authorList>
            <person name="Buettner E."/>
            <person name="Kellner H."/>
        </authorList>
    </citation>
    <scope>NUCLEOTIDE SEQUENCE</scope>
    <source>
        <strain evidence="13">IHI 201604</strain>
    </source>
</reference>
<dbReference type="Gene3D" id="3.40.366.10">
    <property type="entry name" value="Malonyl-Coenzyme A Acyl Carrier Protein, domain 2"/>
    <property type="match status" value="1"/>
</dbReference>
<dbReference type="SUPFAM" id="SSF50129">
    <property type="entry name" value="GroES-like"/>
    <property type="match status" value="1"/>
</dbReference>
<dbReference type="EMBL" id="JAANBB010000010">
    <property type="protein sequence ID" value="KAF7556654.1"/>
    <property type="molecule type" value="Genomic_DNA"/>
</dbReference>
<dbReference type="InterPro" id="IPR042104">
    <property type="entry name" value="PKS_dehydratase_sf"/>
</dbReference>
<dbReference type="PANTHER" id="PTHR43775:SF28">
    <property type="entry name" value="SYNTHASE, PUTATIVE-RELATED"/>
    <property type="match status" value="1"/>
</dbReference>
<dbReference type="GO" id="GO:0004312">
    <property type="term" value="F:fatty acid synthase activity"/>
    <property type="evidence" value="ECO:0007669"/>
    <property type="project" value="TreeGrafter"/>
</dbReference>
<evidence type="ECO:0000259" key="11">
    <source>
        <dbReference type="PROSITE" id="PS52004"/>
    </source>
</evidence>
<dbReference type="InterPro" id="IPR009081">
    <property type="entry name" value="PP-bd_ACP"/>
</dbReference>
<dbReference type="Gene3D" id="3.40.50.720">
    <property type="entry name" value="NAD(P)-binding Rossmann-like Domain"/>
    <property type="match status" value="1"/>
</dbReference>
<dbReference type="Gene3D" id="3.30.70.3290">
    <property type="match status" value="1"/>
</dbReference>
<dbReference type="SMART" id="SM00827">
    <property type="entry name" value="PKS_AT"/>
    <property type="match status" value="1"/>
</dbReference>
<dbReference type="SUPFAM" id="SSF53901">
    <property type="entry name" value="Thiolase-like"/>
    <property type="match status" value="1"/>
</dbReference>
<dbReference type="OrthoDB" id="329835at2759"/>
<dbReference type="SMART" id="SM00825">
    <property type="entry name" value="PKS_KS"/>
    <property type="match status" value="1"/>
</dbReference>
<evidence type="ECO:0000259" key="10">
    <source>
        <dbReference type="PROSITE" id="PS50075"/>
    </source>
</evidence>
<keyword evidence="1" id="KW-0596">Phosphopantetheine</keyword>
<protein>
    <recommendedName>
        <fullName evidence="15">Polyketide synthase</fullName>
    </recommendedName>
</protein>
<dbReference type="PROSITE" id="PS52019">
    <property type="entry name" value="PKS_MFAS_DH"/>
    <property type="match status" value="1"/>
</dbReference>
<dbReference type="Pfam" id="PF02801">
    <property type="entry name" value="Ketoacyl-synt_C"/>
    <property type="match status" value="1"/>
</dbReference>
<dbReference type="InterPro" id="IPR056501">
    <property type="entry name" value="NAD-bd_HRPKS_sdrA"/>
</dbReference>
<accession>A0A9P5HF64</accession>
<evidence type="ECO:0000313" key="13">
    <source>
        <dbReference type="EMBL" id="KAF7556654.1"/>
    </source>
</evidence>
<name>A0A9P5HF64_9HYPO</name>
<organism evidence="13 14">
    <name type="scientific">Cylindrodendrum hubeiense</name>
    <dbReference type="NCBI Taxonomy" id="595255"/>
    <lineage>
        <taxon>Eukaryota</taxon>
        <taxon>Fungi</taxon>
        <taxon>Dikarya</taxon>
        <taxon>Ascomycota</taxon>
        <taxon>Pezizomycotina</taxon>
        <taxon>Sordariomycetes</taxon>
        <taxon>Hypocreomycetidae</taxon>
        <taxon>Hypocreales</taxon>
        <taxon>Nectriaceae</taxon>
        <taxon>Cylindrodendrum</taxon>
    </lineage>
</organism>
<dbReference type="GO" id="GO:0044550">
    <property type="term" value="P:secondary metabolite biosynthetic process"/>
    <property type="evidence" value="ECO:0007669"/>
    <property type="project" value="TreeGrafter"/>
</dbReference>
<dbReference type="GO" id="GO:0016491">
    <property type="term" value="F:oxidoreductase activity"/>
    <property type="evidence" value="ECO:0007669"/>
    <property type="project" value="UniProtKB-KW"/>
</dbReference>
<feature type="domain" description="PKS/mFAS DH" evidence="12">
    <location>
        <begin position="927"/>
        <end position="1222"/>
    </location>
</feature>
<dbReference type="PANTHER" id="PTHR43775">
    <property type="entry name" value="FATTY ACID SYNTHASE"/>
    <property type="match status" value="1"/>
</dbReference>
<feature type="region of interest" description="Disordered" evidence="9">
    <location>
        <begin position="1182"/>
        <end position="1201"/>
    </location>
</feature>
<dbReference type="InterPro" id="IPR049551">
    <property type="entry name" value="PKS_DH_C"/>
</dbReference>
<dbReference type="FunFam" id="3.40.50.720:FF:000209">
    <property type="entry name" value="Polyketide synthase Pks12"/>
    <property type="match status" value="1"/>
</dbReference>
<feature type="region of interest" description="N-terminal hotdog fold" evidence="8">
    <location>
        <begin position="927"/>
        <end position="1062"/>
    </location>
</feature>
<dbReference type="SMART" id="SM00829">
    <property type="entry name" value="PKS_ER"/>
    <property type="match status" value="1"/>
</dbReference>
<dbReference type="InterPro" id="IPR014030">
    <property type="entry name" value="Ketoacyl_synth_N"/>
</dbReference>
<dbReference type="Gene3D" id="3.10.129.110">
    <property type="entry name" value="Polyketide synthase dehydratase"/>
    <property type="match status" value="1"/>
</dbReference>
<dbReference type="InterPro" id="IPR011032">
    <property type="entry name" value="GroES-like_sf"/>
</dbReference>
<dbReference type="InterPro" id="IPR016039">
    <property type="entry name" value="Thiolase-like"/>
</dbReference>
<dbReference type="InterPro" id="IPR013154">
    <property type="entry name" value="ADH-like_N"/>
</dbReference>
<dbReference type="CDD" id="cd00833">
    <property type="entry name" value="PKS"/>
    <property type="match status" value="1"/>
</dbReference>
<dbReference type="SUPFAM" id="SSF47336">
    <property type="entry name" value="ACP-like"/>
    <property type="match status" value="1"/>
</dbReference>
<dbReference type="InterPro" id="IPR014043">
    <property type="entry name" value="Acyl_transferase_dom"/>
</dbReference>
<dbReference type="InterPro" id="IPR020841">
    <property type="entry name" value="PKS_Beta-ketoAc_synthase_dom"/>
</dbReference>
<dbReference type="InterPro" id="IPR036291">
    <property type="entry name" value="NAD(P)-bd_dom_sf"/>
</dbReference>
<dbReference type="Pfam" id="PF13602">
    <property type="entry name" value="ADH_zinc_N_2"/>
    <property type="match status" value="1"/>
</dbReference>
<evidence type="ECO:0000256" key="8">
    <source>
        <dbReference type="PROSITE-ProRule" id="PRU01363"/>
    </source>
</evidence>
<dbReference type="SMART" id="SM00822">
    <property type="entry name" value="PKS_KR"/>
    <property type="match status" value="1"/>
</dbReference>
<dbReference type="InterPro" id="IPR016035">
    <property type="entry name" value="Acyl_Trfase/lysoPLipase"/>
</dbReference>
<feature type="domain" description="Ketosynthase family 3 (KS3)" evidence="11">
    <location>
        <begin position="27"/>
        <end position="447"/>
    </location>
</feature>
<evidence type="ECO:0000256" key="2">
    <source>
        <dbReference type="ARBA" id="ARBA00022553"/>
    </source>
</evidence>
<dbReference type="SUPFAM" id="SSF55048">
    <property type="entry name" value="Probable ACP-binding domain of malonyl-CoA ACP transacylase"/>
    <property type="match status" value="1"/>
</dbReference>
<dbReference type="InterPro" id="IPR020806">
    <property type="entry name" value="PKS_PP-bd"/>
</dbReference>
<dbReference type="Gene3D" id="3.40.47.10">
    <property type="match status" value="1"/>
</dbReference>
<dbReference type="Pfam" id="PF14765">
    <property type="entry name" value="PS-DH"/>
    <property type="match status" value="1"/>
</dbReference>
<dbReference type="Proteomes" id="UP000722485">
    <property type="component" value="Unassembled WGS sequence"/>
</dbReference>
<keyword evidence="4" id="KW-0521">NADP</keyword>
<dbReference type="InterPro" id="IPR001227">
    <property type="entry name" value="Ac_transferase_dom_sf"/>
</dbReference>
<dbReference type="InterPro" id="IPR020807">
    <property type="entry name" value="PKS_DH"/>
</dbReference>
<dbReference type="InterPro" id="IPR020843">
    <property type="entry name" value="ER"/>
</dbReference>
<dbReference type="InterPro" id="IPR057326">
    <property type="entry name" value="KR_dom"/>
</dbReference>
<dbReference type="InterPro" id="IPR014031">
    <property type="entry name" value="Ketoacyl_synth_C"/>
</dbReference>
<dbReference type="InterPro" id="IPR050091">
    <property type="entry name" value="PKS_NRPS_Biosynth_Enz"/>
</dbReference>
<dbReference type="CDD" id="cd02440">
    <property type="entry name" value="AdoMet_MTases"/>
    <property type="match status" value="1"/>
</dbReference>
<keyword evidence="6" id="KW-0511">Multifunctional enzyme</keyword>
<feature type="domain" description="Carrier" evidence="10">
    <location>
        <begin position="2400"/>
        <end position="2480"/>
    </location>
</feature>
<dbReference type="GO" id="GO:0006633">
    <property type="term" value="P:fatty acid biosynthetic process"/>
    <property type="evidence" value="ECO:0007669"/>
    <property type="project" value="TreeGrafter"/>
</dbReference>
<feature type="active site" description="Proton acceptor; for dehydratase activity" evidence="8">
    <location>
        <position position="959"/>
    </location>
</feature>